<dbReference type="RefSeq" id="WP_152705890.1">
    <property type="nucleotide sequence ID" value="NZ_CP104714.1"/>
</dbReference>
<reference evidence="2" key="1">
    <citation type="submission" date="2023-08" db="EMBL/GenBank/DDBJ databases">
        <authorList>
            <person name="Page C.A."/>
            <person name="Perez-Diaz I.M."/>
        </authorList>
    </citation>
    <scope>NUCLEOTIDE SEQUENCE</scope>
    <source>
        <strain evidence="2">7.8.46</strain>
    </source>
</reference>
<gene>
    <name evidence="2" type="ORF">RI536_10255</name>
</gene>
<evidence type="ECO:0000313" key="2">
    <source>
        <dbReference type="EMBL" id="MDT6990470.1"/>
    </source>
</evidence>
<dbReference type="Proteomes" id="UP001267003">
    <property type="component" value="Unassembled WGS sequence"/>
</dbReference>
<evidence type="ECO:0000313" key="3">
    <source>
        <dbReference type="Proteomes" id="UP001267003"/>
    </source>
</evidence>
<organism evidence="2 3">
    <name type="scientific">Lactiplantibacillus pentosus</name>
    <name type="common">Lactobacillus pentosus</name>
    <dbReference type="NCBI Taxonomy" id="1589"/>
    <lineage>
        <taxon>Bacteria</taxon>
        <taxon>Bacillati</taxon>
        <taxon>Bacillota</taxon>
        <taxon>Bacilli</taxon>
        <taxon>Lactobacillales</taxon>
        <taxon>Lactobacillaceae</taxon>
        <taxon>Lactiplantibacillus</taxon>
    </lineage>
</organism>
<comment type="caution">
    <text evidence="2">The sequence shown here is derived from an EMBL/GenBank/DDBJ whole genome shotgun (WGS) entry which is preliminary data.</text>
</comment>
<sequence>MGAKGGYIGLQKAKLALLDSNNKVITSGGLNDSGDGIYTVTVSEDLGANAASLTGLAGSTTSVYGNNTRVKMSVGKAQPSIALTVNAFNYETLNKILGRKDLGNGKFNFEGDPVNLAMAVYSNTDDGGDIIFGFYKGIMTPGDLSLATDQDTENRVTDALTYTPLGNEDGDYGLIAWSDADGYEETDVLDSIFPQASSDTTTTTTVATSTTTTSTTTVA</sequence>
<feature type="region of interest" description="Disordered" evidence="1">
    <location>
        <begin position="199"/>
        <end position="219"/>
    </location>
</feature>
<protein>
    <submittedName>
        <fullName evidence="2">Phage tail protein</fullName>
    </submittedName>
</protein>
<dbReference type="InterPro" id="IPR006724">
    <property type="entry name" value="Phage_TTP"/>
</dbReference>
<proteinExistence type="predicted"/>
<dbReference type="Pfam" id="PF04630">
    <property type="entry name" value="Phage_TTP_1"/>
    <property type="match status" value="1"/>
</dbReference>
<feature type="compositionally biased region" description="Low complexity" evidence="1">
    <location>
        <begin position="200"/>
        <end position="219"/>
    </location>
</feature>
<dbReference type="AlphaFoldDB" id="A0A843QUG2"/>
<dbReference type="EMBL" id="JAVLAQ010000001">
    <property type="protein sequence ID" value="MDT6990470.1"/>
    <property type="molecule type" value="Genomic_DNA"/>
</dbReference>
<accession>A0A843QUG2</accession>
<evidence type="ECO:0000256" key="1">
    <source>
        <dbReference type="SAM" id="MobiDB-lite"/>
    </source>
</evidence>
<name>A0A843QUG2_LACPE</name>